<evidence type="ECO:0000256" key="1">
    <source>
        <dbReference type="SAM" id="Phobius"/>
    </source>
</evidence>
<dbReference type="AlphaFoldDB" id="A0A1J1I0B7"/>
<keyword evidence="3" id="KW-1185">Reference proteome</keyword>
<protein>
    <submittedName>
        <fullName evidence="2">CLUMA_CG007327, isoform A</fullName>
    </submittedName>
</protein>
<gene>
    <name evidence="2" type="ORF">CLUMA_CG007327</name>
</gene>
<keyword evidence="1" id="KW-0472">Membrane</keyword>
<reference evidence="2 3" key="1">
    <citation type="submission" date="2015-04" db="EMBL/GenBank/DDBJ databases">
        <authorList>
            <person name="Syromyatnikov M.Y."/>
            <person name="Popov V.N."/>
        </authorList>
    </citation>
    <scope>NUCLEOTIDE SEQUENCE [LARGE SCALE GENOMIC DNA]</scope>
</reference>
<dbReference type="EMBL" id="CVRI01000038">
    <property type="protein sequence ID" value="CRK93799.1"/>
    <property type="molecule type" value="Genomic_DNA"/>
</dbReference>
<proteinExistence type="predicted"/>
<evidence type="ECO:0000313" key="3">
    <source>
        <dbReference type="Proteomes" id="UP000183832"/>
    </source>
</evidence>
<sequence length="193" mass="22268">MKSLTSFWSTRDKANDQVNQTNPIDNSFNSVTFSNCNSRDQNPIIIATTHHPSQISIIHEVTNSPTNLPAKNMTSPDDSFQSNPTANFNKEKREGKVNLAFTGSHSSVVNIQQQSQQSHSHQQPHYPQNYVFRQSYWSWHWPWQNWNQREKVFLLIIVILSLCILSLTSALSIVIQKNIQYRDILFNQLGLEL</sequence>
<dbReference type="Proteomes" id="UP000183832">
    <property type="component" value="Unassembled WGS sequence"/>
</dbReference>
<accession>A0A1J1I0B7</accession>
<name>A0A1J1I0B7_9DIPT</name>
<evidence type="ECO:0000313" key="2">
    <source>
        <dbReference type="EMBL" id="CRK93799.1"/>
    </source>
</evidence>
<feature type="transmembrane region" description="Helical" evidence="1">
    <location>
        <begin position="152"/>
        <end position="175"/>
    </location>
</feature>
<keyword evidence="1" id="KW-1133">Transmembrane helix</keyword>
<organism evidence="2 3">
    <name type="scientific">Clunio marinus</name>
    <dbReference type="NCBI Taxonomy" id="568069"/>
    <lineage>
        <taxon>Eukaryota</taxon>
        <taxon>Metazoa</taxon>
        <taxon>Ecdysozoa</taxon>
        <taxon>Arthropoda</taxon>
        <taxon>Hexapoda</taxon>
        <taxon>Insecta</taxon>
        <taxon>Pterygota</taxon>
        <taxon>Neoptera</taxon>
        <taxon>Endopterygota</taxon>
        <taxon>Diptera</taxon>
        <taxon>Nematocera</taxon>
        <taxon>Chironomoidea</taxon>
        <taxon>Chironomidae</taxon>
        <taxon>Clunio</taxon>
    </lineage>
</organism>
<keyword evidence="1" id="KW-0812">Transmembrane</keyword>